<comment type="caution">
    <text evidence="1">The sequence shown here is derived from an EMBL/GenBank/DDBJ whole genome shotgun (WGS) entry which is preliminary data.</text>
</comment>
<reference evidence="2" key="1">
    <citation type="journal article" date="2024" name="Proc. Natl. Acad. Sci. U.S.A.">
        <title>Extraordinary preservation of gene collinearity over three hundred million years revealed in homosporous lycophytes.</title>
        <authorList>
            <person name="Li C."/>
            <person name="Wickell D."/>
            <person name="Kuo L.Y."/>
            <person name="Chen X."/>
            <person name="Nie B."/>
            <person name="Liao X."/>
            <person name="Peng D."/>
            <person name="Ji J."/>
            <person name="Jenkins J."/>
            <person name="Williams M."/>
            <person name="Shu S."/>
            <person name="Plott C."/>
            <person name="Barry K."/>
            <person name="Rajasekar S."/>
            <person name="Grimwood J."/>
            <person name="Han X."/>
            <person name="Sun S."/>
            <person name="Hou Z."/>
            <person name="He W."/>
            <person name="Dai G."/>
            <person name="Sun C."/>
            <person name="Schmutz J."/>
            <person name="Leebens-Mack J.H."/>
            <person name="Li F.W."/>
            <person name="Wang L."/>
        </authorList>
    </citation>
    <scope>NUCLEOTIDE SEQUENCE [LARGE SCALE GENOMIC DNA]</scope>
    <source>
        <strain evidence="2">cv. PW_Plant_1</strain>
    </source>
</reference>
<accession>A0ACC2C946</accession>
<name>A0ACC2C946_DIPCM</name>
<evidence type="ECO:0000313" key="2">
    <source>
        <dbReference type="Proteomes" id="UP001162992"/>
    </source>
</evidence>
<dbReference type="Proteomes" id="UP001162992">
    <property type="component" value="Chromosome 11"/>
</dbReference>
<sequence length="557" mass="60950">MPDRVSVQRNDTNLVGRLLIVVPYLLMQGVYCSIALDTNERATPRDCSLLFSSCGELRVTDTGNEGCSLYLAAAKGSDCVSNDRHVLDCLVSVTGRVCRVIFLVSETYPAVSTGRYLHGRKIATIIDQTASPVDIRMRQASALSSVSKVEEEFAPQANSSYHSHAHVQFYGILGGFSLVACAFICPCLQPKRKETSKEFEKDKALPSNCASLEGSSLSKPLPGFASDASISVLPKSTGCMSFTMADIARITRNFSASNVIGHGGFGTVYKGNLGDGNLVAIKRGKKPLLLALQPYALKVLQNEVTMLSKIDHLNLVKLLGYLEDDQEHILIVEYVSNGNLREHLDGRHGVTLNLATRLDIAIDVAHALTYLHLYAEKPIIHRDVKSSNILVTDKFRAKVADFGVSTTGPTEVGETHVSTLVRGHADYVDPEYLQTLKITTKSDVYSYGVLLIEIFSGRRPFELKRPSNERVTIKWAAHKIIEGNATEILDPKLELTPAASIAIGRLMDLAVQCLAPTRKYRPTMQEVAAVLWDIRKDYGNSSQAPTPTRASVDLLPC</sequence>
<gene>
    <name evidence="1" type="ORF">O6H91_11G053100</name>
</gene>
<protein>
    <submittedName>
        <fullName evidence="1">Uncharacterized protein</fullName>
    </submittedName>
</protein>
<keyword evidence="2" id="KW-1185">Reference proteome</keyword>
<organism evidence="1 2">
    <name type="scientific">Diphasiastrum complanatum</name>
    <name type="common">Issler's clubmoss</name>
    <name type="synonym">Lycopodium complanatum</name>
    <dbReference type="NCBI Taxonomy" id="34168"/>
    <lineage>
        <taxon>Eukaryota</taxon>
        <taxon>Viridiplantae</taxon>
        <taxon>Streptophyta</taxon>
        <taxon>Embryophyta</taxon>
        <taxon>Tracheophyta</taxon>
        <taxon>Lycopodiopsida</taxon>
        <taxon>Lycopodiales</taxon>
        <taxon>Lycopodiaceae</taxon>
        <taxon>Lycopodioideae</taxon>
        <taxon>Diphasiastrum</taxon>
    </lineage>
</organism>
<dbReference type="EMBL" id="CM055102">
    <property type="protein sequence ID" value="KAJ7538534.1"/>
    <property type="molecule type" value="Genomic_DNA"/>
</dbReference>
<proteinExistence type="predicted"/>
<evidence type="ECO:0000313" key="1">
    <source>
        <dbReference type="EMBL" id="KAJ7538534.1"/>
    </source>
</evidence>